<proteinExistence type="predicted"/>
<evidence type="ECO:0000313" key="2">
    <source>
        <dbReference type="Proteomes" id="UP001516400"/>
    </source>
</evidence>
<gene>
    <name evidence="1" type="ORF">HHI36_010594</name>
</gene>
<dbReference type="AlphaFoldDB" id="A0ABD2MJ98"/>
<evidence type="ECO:0000313" key="1">
    <source>
        <dbReference type="EMBL" id="KAL3266418.1"/>
    </source>
</evidence>
<name>A0ABD2MJ98_9CUCU</name>
<accession>A0ABD2MJ98</accession>
<keyword evidence="2" id="KW-1185">Reference proteome</keyword>
<reference evidence="1 2" key="1">
    <citation type="journal article" date="2021" name="BMC Biol.">
        <title>Horizontally acquired antibacterial genes associated with adaptive radiation of ladybird beetles.</title>
        <authorList>
            <person name="Li H.S."/>
            <person name="Tang X.F."/>
            <person name="Huang Y.H."/>
            <person name="Xu Z.Y."/>
            <person name="Chen M.L."/>
            <person name="Du X.Y."/>
            <person name="Qiu B.Y."/>
            <person name="Chen P.T."/>
            <person name="Zhang W."/>
            <person name="Slipinski A."/>
            <person name="Escalona H.E."/>
            <person name="Waterhouse R.M."/>
            <person name="Zwick A."/>
            <person name="Pang H."/>
        </authorList>
    </citation>
    <scope>NUCLEOTIDE SEQUENCE [LARGE SCALE GENOMIC DNA]</scope>
    <source>
        <strain evidence="1">SYSU2018</strain>
    </source>
</reference>
<comment type="caution">
    <text evidence="1">The sequence shown here is derived from an EMBL/GenBank/DDBJ whole genome shotgun (WGS) entry which is preliminary data.</text>
</comment>
<organism evidence="1 2">
    <name type="scientific">Cryptolaemus montrouzieri</name>
    <dbReference type="NCBI Taxonomy" id="559131"/>
    <lineage>
        <taxon>Eukaryota</taxon>
        <taxon>Metazoa</taxon>
        <taxon>Ecdysozoa</taxon>
        <taxon>Arthropoda</taxon>
        <taxon>Hexapoda</taxon>
        <taxon>Insecta</taxon>
        <taxon>Pterygota</taxon>
        <taxon>Neoptera</taxon>
        <taxon>Endopterygota</taxon>
        <taxon>Coleoptera</taxon>
        <taxon>Polyphaga</taxon>
        <taxon>Cucujiformia</taxon>
        <taxon>Coccinelloidea</taxon>
        <taxon>Coccinellidae</taxon>
        <taxon>Scymninae</taxon>
        <taxon>Scymnini</taxon>
        <taxon>Cryptolaemus</taxon>
    </lineage>
</organism>
<protein>
    <submittedName>
        <fullName evidence="1">Uncharacterized protein</fullName>
    </submittedName>
</protein>
<dbReference type="Proteomes" id="UP001516400">
    <property type="component" value="Unassembled WGS sequence"/>
</dbReference>
<dbReference type="EMBL" id="JABFTP020000001">
    <property type="protein sequence ID" value="KAL3266418.1"/>
    <property type="molecule type" value="Genomic_DNA"/>
</dbReference>
<sequence length="132" mass="14901">MFDNESTQDGGVSPAFWRQHTCSFQLHNLPGVPRRSTACAQAIRDEFAEYFVSQQGELSFQHDKISRVPHDFISKAIPTGQILGNTVLPFITKLDFPLENCVAITTDMYSVMMSEHTWAVSEMEISLMNTVK</sequence>